<dbReference type="SUPFAM" id="SSF53474">
    <property type="entry name" value="alpha/beta-Hydrolases"/>
    <property type="match status" value="1"/>
</dbReference>
<feature type="domain" description="Alpha/beta hydrolase fold-3" evidence="2">
    <location>
        <begin position="154"/>
        <end position="355"/>
    </location>
</feature>
<accession>A0A401KYR6</accession>
<evidence type="ECO:0000313" key="3">
    <source>
        <dbReference type="EMBL" id="GCB24362.1"/>
    </source>
</evidence>
<dbReference type="InterPro" id="IPR050300">
    <property type="entry name" value="GDXG_lipolytic_enzyme"/>
</dbReference>
<name>A0A401KYR6_ASPAW</name>
<dbReference type="STRING" id="105351.A0A401KYR6"/>
<dbReference type="PANTHER" id="PTHR48081:SF8">
    <property type="entry name" value="ALPHA_BETA HYDROLASE FOLD-3 DOMAIN-CONTAINING PROTEIN-RELATED"/>
    <property type="match status" value="1"/>
</dbReference>
<proteinExistence type="predicted"/>
<dbReference type="GO" id="GO:0016787">
    <property type="term" value="F:hydrolase activity"/>
    <property type="evidence" value="ECO:0007669"/>
    <property type="project" value="UniProtKB-KW"/>
</dbReference>
<dbReference type="Gene3D" id="3.40.50.1820">
    <property type="entry name" value="alpha/beta hydrolase"/>
    <property type="match status" value="1"/>
</dbReference>
<evidence type="ECO:0000259" key="2">
    <source>
        <dbReference type="Pfam" id="PF07859"/>
    </source>
</evidence>
<reference evidence="3 4" key="1">
    <citation type="submission" date="2016-09" db="EMBL/GenBank/DDBJ databases">
        <title>Aspergillus awamori IFM 58123T.</title>
        <authorList>
            <person name="Kusuya Y."/>
            <person name="Shimizu M."/>
            <person name="Takahashi H."/>
            <person name="Yaguchi T."/>
        </authorList>
    </citation>
    <scope>NUCLEOTIDE SEQUENCE [LARGE SCALE GENOMIC DNA]</scope>
    <source>
        <strain evidence="3 4">IFM 58123</strain>
    </source>
</reference>
<dbReference type="InterPro" id="IPR029058">
    <property type="entry name" value="AB_hydrolase_fold"/>
</dbReference>
<comment type="caution">
    <text evidence="3">The sequence shown here is derived from an EMBL/GenBank/DDBJ whole genome shotgun (WGS) entry which is preliminary data.</text>
</comment>
<evidence type="ECO:0000256" key="1">
    <source>
        <dbReference type="ARBA" id="ARBA00022801"/>
    </source>
</evidence>
<dbReference type="AlphaFoldDB" id="A0A401KYR6"/>
<evidence type="ECO:0000313" key="4">
    <source>
        <dbReference type="Proteomes" id="UP000286921"/>
    </source>
</evidence>
<dbReference type="PANTHER" id="PTHR48081">
    <property type="entry name" value="AB HYDROLASE SUPERFAMILY PROTEIN C4A8.06C"/>
    <property type="match status" value="1"/>
</dbReference>
<gene>
    <name evidence="3" type="ORF">AAWM_07247</name>
</gene>
<dbReference type="Pfam" id="PF07859">
    <property type="entry name" value="Abhydrolase_3"/>
    <property type="match status" value="1"/>
</dbReference>
<organism evidence="3 4">
    <name type="scientific">Aspergillus awamori</name>
    <name type="common">Black koji mold</name>
    <dbReference type="NCBI Taxonomy" id="105351"/>
    <lineage>
        <taxon>Eukaryota</taxon>
        <taxon>Fungi</taxon>
        <taxon>Dikarya</taxon>
        <taxon>Ascomycota</taxon>
        <taxon>Pezizomycotina</taxon>
        <taxon>Eurotiomycetes</taxon>
        <taxon>Eurotiomycetidae</taxon>
        <taxon>Eurotiales</taxon>
        <taxon>Aspergillaceae</taxon>
        <taxon>Aspergillus</taxon>
    </lineage>
</organism>
<dbReference type="EMBL" id="BDHI01000017">
    <property type="protein sequence ID" value="GCB24362.1"/>
    <property type="molecule type" value="Genomic_DNA"/>
</dbReference>
<sequence length="383" mass="42877">MTPPATSVSADKLQSRELNATTKSFLQGVEQNSEGPLSALSRWLFQNQICTLLSAVNFYPFQRRHRNSRFFVRLWNQEHHYPLISHSTNDHVMSSLNDLLKIANPVRAGVLAAFNVTAHPDEVLQIPSRDEGRFIRIHAYNTVNRDAPAPVLANFHGSGFVNPLHGSDDEFCRFIAKKTGLAVLDCSYRLGPENQFPSSIHDAEDAVRWILAHPEKFDISRLSISGFSAGGLLSWVVSSVLFPQGTFKNVIAVYPPTDMVQASTDKIAPDTSNDVTPVELLDAFVKCYYPNRVDLKNVLASPSLIPVEKFSDRILLVTGACDRLCLEGEALGNNIKDATTKYVKMHRYDRCEHAFDKGYKKGSVQERAKDDLYEKAAFFLRSD</sequence>
<protein>
    <submittedName>
        <fullName evidence="3">AB hydrolase superfamily protein C1039.03</fullName>
    </submittedName>
</protein>
<dbReference type="InterPro" id="IPR013094">
    <property type="entry name" value="AB_hydrolase_3"/>
</dbReference>
<keyword evidence="4" id="KW-1185">Reference proteome</keyword>
<dbReference type="Proteomes" id="UP000286921">
    <property type="component" value="Unassembled WGS sequence"/>
</dbReference>
<keyword evidence="1 3" id="KW-0378">Hydrolase</keyword>